<protein>
    <recommendedName>
        <fullName evidence="4">DUF2470 domain-containing protein</fullName>
    </recommendedName>
</protein>
<feature type="transmembrane region" description="Helical" evidence="1">
    <location>
        <begin position="57"/>
        <end position="76"/>
    </location>
</feature>
<evidence type="ECO:0000313" key="3">
    <source>
        <dbReference type="Proteomes" id="UP000775547"/>
    </source>
</evidence>
<gene>
    <name evidence="2" type="ORF">DXG03_006023</name>
</gene>
<dbReference type="Proteomes" id="UP000775547">
    <property type="component" value="Unassembled WGS sequence"/>
</dbReference>
<dbReference type="Pfam" id="PF14934">
    <property type="entry name" value="TMEM254"/>
    <property type="match status" value="1"/>
</dbReference>
<keyword evidence="3" id="KW-1185">Reference proteome</keyword>
<proteinExistence type="predicted"/>
<dbReference type="OrthoDB" id="5553410at2759"/>
<organism evidence="2 3">
    <name type="scientific">Asterophora parasitica</name>
    <dbReference type="NCBI Taxonomy" id="117018"/>
    <lineage>
        <taxon>Eukaryota</taxon>
        <taxon>Fungi</taxon>
        <taxon>Dikarya</taxon>
        <taxon>Basidiomycota</taxon>
        <taxon>Agaricomycotina</taxon>
        <taxon>Agaricomycetes</taxon>
        <taxon>Agaricomycetidae</taxon>
        <taxon>Agaricales</taxon>
        <taxon>Tricholomatineae</taxon>
        <taxon>Lyophyllaceae</taxon>
        <taxon>Asterophora</taxon>
    </lineage>
</organism>
<feature type="transmembrane region" description="Helical" evidence="1">
    <location>
        <begin position="130"/>
        <end position="148"/>
    </location>
</feature>
<feature type="transmembrane region" description="Helical" evidence="1">
    <location>
        <begin position="96"/>
        <end position="118"/>
    </location>
</feature>
<keyword evidence="1" id="KW-0472">Membrane</keyword>
<comment type="caution">
    <text evidence="2">The sequence shown here is derived from an EMBL/GenBank/DDBJ whole genome shotgun (WGS) entry which is preliminary data.</text>
</comment>
<reference evidence="2" key="1">
    <citation type="submission" date="2020-07" db="EMBL/GenBank/DDBJ databases">
        <authorList>
            <person name="Nieuwenhuis M."/>
            <person name="Van De Peppel L.J.J."/>
        </authorList>
    </citation>
    <scope>NUCLEOTIDE SEQUENCE</scope>
    <source>
        <strain evidence="2">AP01</strain>
        <tissue evidence="2">Mycelium</tissue>
    </source>
</reference>
<dbReference type="EMBL" id="JABCKV010000039">
    <property type="protein sequence ID" value="KAG5645478.1"/>
    <property type="molecule type" value="Genomic_DNA"/>
</dbReference>
<dbReference type="AlphaFoldDB" id="A0A9P7KCD7"/>
<name>A0A9P7KCD7_9AGAR</name>
<reference evidence="2" key="2">
    <citation type="submission" date="2021-10" db="EMBL/GenBank/DDBJ databases">
        <title>Phylogenomics reveals ancestral predisposition of the termite-cultivated fungus Termitomyces towards a domesticated lifestyle.</title>
        <authorList>
            <person name="Auxier B."/>
            <person name="Grum-Grzhimaylo A."/>
            <person name="Cardenas M.E."/>
            <person name="Lodge J.D."/>
            <person name="Laessoe T."/>
            <person name="Pedersen O."/>
            <person name="Smith M.E."/>
            <person name="Kuyper T.W."/>
            <person name="Franco-Molano E.A."/>
            <person name="Baroni T.J."/>
            <person name="Aanen D.K."/>
        </authorList>
    </citation>
    <scope>NUCLEOTIDE SEQUENCE</scope>
    <source>
        <strain evidence="2">AP01</strain>
        <tissue evidence="2">Mycelium</tissue>
    </source>
</reference>
<dbReference type="InterPro" id="IPR028110">
    <property type="entry name" value="TMEM254"/>
</dbReference>
<keyword evidence="1" id="KW-0812">Transmembrane</keyword>
<evidence type="ECO:0008006" key="4">
    <source>
        <dbReference type="Google" id="ProtNLM"/>
    </source>
</evidence>
<evidence type="ECO:0000256" key="1">
    <source>
        <dbReference type="SAM" id="Phobius"/>
    </source>
</evidence>
<keyword evidence="1" id="KW-1133">Transmembrane helix</keyword>
<accession>A0A9P7KCD7</accession>
<evidence type="ECO:0000313" key="2">
    <source>
        <dbReference type="EMBL" id="KAG5645478.1"/>
    </source>
</evidence>
<sequence length="167" mass="18690">MTLTCTLRAGTKKRVHILIEPPLRGYEDVKPRLLEMKAIAQEKLGMIKAPVITSFRLPSEALFSGILTGALFYLYLSPQDGNSPLYEPARFANDALGPNAVTYALYSLGVIHVLESFYTFKLCRRHKTGLLTGAAYVLSTIPFGFPIWKDLRKRIQAARIDSVMKVE</sequence>